<sequence length="300" mass="35942">MVNNSILKLNELTTNNDEQAIENLEEFVTVFKQITSREDEIRETFHLSGSLKSEIRKVVDTFENKMLNRPNKQGQEEQKIIVQLKNEYETVLEIKSNVFTFFELVEGKLEQIVERYIYADKQLAYYKENFKTRSKFQINLRKFLEVNLDNLQYDKEKSVVYKTRLQPKPLVYENFKYIHLKYIEQFSRKKNYITIVDRDESYEREQLTLANKTLLKQERIAKLIQEYKATLRIHKKLNITHSFYEILQDTNDSDTALQVIHGLVQFVSTDKNYDLNIKKELSEEILNNEILIWKMDIQAK</sequence>
<dbReference type="AlphaFoldDB" id="A0A2K9PL86"/>
<dbReference type="EMBL" id="CP025791">
    <property type="protein sequence ID" value="AUP77347.1"/>
    <property type="molecule type" value="Genomic_DNA"/>
</dbReference>
<name>A0A2K9PL86_9FLAO</name>
<protein>
    <submittedName>
        <fullName evidence="1">Uncharacterized protein</fullName>
    </submittedName>
</protein>
<organism evidence="1 2">
    <name type="scientific">Flavivirga eckloniae</name>
    <dbReference type="NCBI Taxonomy" id="1803846"/>
    <lineage>
        <taxon>Bacteria</taxon>
        <taxon>Pseudomonadati</taxon>
        <taxon>Bacteroidota</taxon>
        <taxon>Flavobacteriia</taxon>
        <taxon>Flavobacteriales</taxon>
        <taxon>Flavobacteriaceae</taxon>
        <taxon>Flavivirga</taxon>
    </lineage>
</organism>
<gene>
    <name evidence="1" type="ORF">C1H87_00875</name>
</gene>
<keyword evidence="2" id="KW-1185">Reference proteome</keyword>
<dbReference type="OrthoDB" id="1312888at2"/>
<evidence type="ECO:0000313" key="2">
    <source>
        <dbReference type="Proteomes" id="UP000235826"/>
    </source>
</evidence>
<dbReference type="KEGG" id="fek:C1H87_00875"/>
<reference evidence="1 2" key="1">
    <citation type="submission" date="2018-01" db="EMBL/GenBank/DDBJ databases">
        <title>Complete genome sequence of Flavivirga eckloniae ECD14 isolated from seaweed Ecklonia cava.</title>
        <authorList>
            <person name="Lee J.H."/>
            <person name="Baik K.S."/>
            <person name="Seong C.N."/>
        </authorList>
    </citation>
    <scope>NUCLEOTIDE SEQUENCE [LARGE SCALE GENOMIC DNA]</scope>
    <source>
        <strain evidence="1 2">ECD14</strain>
    </source>
</reference>
<evidence type="ECO:0000313" key="1">
    <source>
        <dbReference type="EMBL" id="AUP77347.1"/>
    </source>
</evidence>
<dbReference type="Proteomes" id="UP000235826">
    <property type="component" value="Chromosome"/>
</dbReference>
<proteinExistence type="predicted"/>
<accession>A0A2K9PL86</accession>
<dbReference type="RefSeq" id="WP_102754007.1">
    <property type="nucleotide sequence ID" value="NZ_CP025791.1"/>
</dbReference>